<dbReference type="Proteomes" id="UP000634136">
    <property type="component" value="Unassembled WGS sequence"/>
</dbReference>
<reference evidence="1" key="1">
    <citation type="submission" date="2020-09" db="EMBL/GenBank/DDBJ databases">
        <title>Genome-Enabled Discovery of Anthraquinone Biosynthesis in Senna tora.</title>
        <authorList>
            <person name="Kang S.-H."/>
            <person name="Pandey R.P."/>
            <person name="Lee C.-M."/>
            <person name="Sim J.-S."/>
            <person name="Jeong J.-T."/>
            <person name="Choi B.-S."/>
            <person name="Jung M."/>
            <person name="Ginzburg D."/>
            <person name="Zhao K."/>
            <person name="Won S.Y."/>
            <person name="Oh T.-J."/>
            <person name="Yu Y."/>
            <person name="Kim N.-H."/>
            <person name="Lee O.R."/>
            <person name="Lee T.-H."/>
            <person name="Bashyal P."/>
            <person name="Kim T.-S."/>
            <person name="Lee W.-H."/>
            <person name="Kawkins C."/>
            <person name="Kim C.-K."/>
            <person name="Kim J.S."/>
            <person name="Ahn B.O."/>
            <person name="Rhee S.Y."/>
            <person name="Sohng J.K."/>
        </authorList>
    </citation>
    <scope>NUCLEOTIDE SEQUENCE</scope>
    <source>
        <tissue evidence="1">Leaf</tissue>
    </source>
</reference>
<protein>
    <submittedName>
        <fullName evidence="1">Uncharacterized protein</fullName>
    </submittedName>
</protein>
<evidence type="ECO:0000313" key="2">
    <source>
        <dbReference type="Proteomes" id="UP000634136"/>
    </source>
</evidence>
<dbReference type="AlphaFoldDB" id="A0A834TVZ1"/>
<accession>A0A834TVZ1</accession>
<comment type="caution">
    <text evidence="1">The sequence shown here is derived from an EMBL/GenBank/DDBJ whole genome shotgun (WGS) entry which is preliminary data.</text>
</comment>
<evidence type="ECO:0000313" key="1">
    <source>
        <dbReference type="EMBL" id="KAF7828372.1"/>
    </source>
</evidence>
<gene>
    <name evidence="1" type="ORF">G2W53_019536</name>
</gene>
<proteinExistence type="predicted"/>
<keyword evidence="2" id="KW-1185">Reference proteome</keyword>
<organism evidence="1 2">
    <name type="scientific">Senna tora</name>
    <dbReference type="NCBI Taxonomy" id="362788"/>
    <lineage>
        <taxon>Eukaryota</taxon>
        <taxon>Viridiplantae</taxon>
        <taxon>Streptophyta</taxon>
        <taxon>Embryophyta</taxon>
        <taxon>Tracheophyta</taxon>
        <taxon>Spermatophyta</taxon>
        <taxon>Magnoliopsida</taxon>
        <taxon>eudicotyledons</taxon>
        <taxon>Gunneridae</taxon>
        <taxon>Pentapetalae</taxon>
        <taxon>rosids</taxon>
        <taxon>fabids</taxon>
        <taxon>Fabales</taxon>
        <taxon>Fabaceae</taxon>
        <taxon>Caesalpinioideae</taxon>
        <taxon>Cassia clade</taxon>
        <taxon>Senna</taxon>
    </lineage>
</organism>
<name>A0A834TVZ1_9FABA</name>
<sequence>MADGVVAWLVGKKALNRKMK</sequence>
<dbReference type="EMBL" id="JAAIUW010000006">
    <property type="protein sequence ID" value="KAF7828372.1"/>
    <property type="molecule type" value="Genomic_DNA"/>
</dbReference>